<dbReference type="AlphaFoldDB" id="A0AAV1RCJ3"/>
<name>A0AAV1RCJ3_9ROSI</name>
<organism evidence="1 2">
    <name type="scientific">Dovyalis caffra</name>
    <dbReference type="NCBI Taxonomy" id="77055"/>
    <lineage>
        <taxon>Eukaryota</taxon>
        <taxon>Viridiplantae</taxon>
        <taxon>Streptophyta</taxon>
        <taxon>Embryophyta</taxon>
        <taxon>Tracheophyta</taxon>
        <taxon>Spermatophyta</taxon>
        <taxon>Magnoliopsida</taxon>
        <taxon>eudicotyledons</taxon>
        <taxon>Gunneridae</taxon>
        <taxon>Pentapetalae</taxon>
        <taxon>rosids</taxon>
        <taxon>fabids</taxon>
        <taxon>Malpighiales</taxon>
        <taxon>Salicaceae</taxon>
        <taxon>Flacourtieae</taxon>
        <taxon>Dovyalis</taxon>
    </lineage>
</organism>
<accession>A0AAV1RCJ3</accession>
<feature type="non-terminal residue" evidence="1">
    <location>
        <position position="112"/>
    </location>
</feature>
<proteinExistence type="predicted"/>
<protein>
    <submittedName>
        <fullName evidence="1">Uncharacterized protein</fullName>
    </submittedName>
</protein>
<dbReference type="EMBL" id="CAWUPB010000936">
    <property type="protein sequence ID" value="CAK7333533.1"/>
    <property type="molecule type" value="Genomic_DNA"/>
</dbReference>
<evidence type="ECO:0000313" key="1">
    <source>
        <dbReference type="EMBL" id="CAK7333533.1"/>
    </source>
</evidence>
<comment type="caution">
    <text evidence="1">The sequence shown here is derived from an EMBL/GenBank/DDBJ whole genome shotgun (WGS) entry which is preliminary data.</text>
</comment>
<sequence length="112" mass="12502">MPIPPSESSRGSSGYPPPTSLFKGWKFGQLPKYTPIPPSRPNREARIIHHLLLPLFSKVGTLKNFLNISLFLHPNLAGAPRIIHHHHLPTPCLRVGTLDNSPNIPLFLHLDL</sequence>
<gene>
    <name evidence="1" type="ORF">DCAF_LOCUS9488</name>
</gene>
<dbReference type="Proteomes" id="UP001314170">
    <property type="component" value="Unassembled WGS sequence"/>
</dbReference>
<keyword evidence="2" id="KW-1185">Reference proteome</keyword>
<evidence type="ECO:0000313" key="2">
    <source>
        <dbReference type="Proteomes" id="UP001314170"/>
    </source>
</evidence>
<reference evidence="1 2" key="1">
    <citation type="submission" date="2024-01" db="EMBL/GenBank/DDBJ databases">
        <authorList>
            <person name="Waweru B."/>
        </authorList>
    </citation>
    <scope>NUCLEOTIDE SEQUENCE [LARGE SCALE GENOMIC DNA]</scope>
</reference>